<dbReference type="EMBL" id="PFAA01000032">
    <property type="protein sequence ID" value="PIT96703.1"/>
    <property type="molecule type" value="Genomic_DNA"/>
</dbReference>
<evidence type="ECO:0000313" key="1">
    <source>
        <dbReference type="EMBL" id="PIT96703.1"/>
    </source>
</evidence>
<dbReference type="Proteomes" id="UP000230481">
    <property type="component" value="Unassembled WGS sequence"/>
</dbReference>
<dbReference type="AlphaFoldDB" id="A0A2M6WV60"/>
<name>A0A2M6WV60_9BACT</name>
<reference evidence="2" key="1">
    <citation type="submission" date="2017-09" db="EMBL/GenBank/DDBJ databases">
        <title>Depth-based differentiation of microbial function through sediment-hosted aquifers and enrichment of novel symbionts in the deep terrestrial subsurface.</title>
        <authorList>
            <person name="Probst A.J."/>
            <person name="Ladd B."/>
            <person name="Jarett J.K."/>
            <person name="Geller-Mcgrath D.E."/>
            <person name="Sieber C.M.K."/>
            <person name="Emerson J.B."/>
            <person name="Anantharaman K."/>
            <person name="Thomas B.C."/>
            <person name="Malmstrom R."/>
            <person name="Stieglmeier M."/>
            <person name="Klingl A."/>
            <person name="Woyke T."/>
            <person name="Ryan C.M."/>
            <person name="Banfield J.F."/>
        </authorList>
    </citation>
    <scope>NUCLEOTIDE SEQUENCE [LARGE SCALE GENOMIC DNA]</scope>
</reference>
<evidence type="ECO:0000313" key="2">
    <source>
        <dbReference type="Proteomes" id="UP000230481"/>
    </source>
</evidence>
<gene>
    <name evidence="1" type="ORF">COT82_01820</name>
</gene>
<accession>A0A2M6WV60</accession>
<protein>
    <submittedName>
        <fullName evidence="1">Uncharacterized protein</fullName>
    </submittedName>
</protein>
<proteinExistence type="predicted"/>
<sequence>MKIIIPEEYRNKFKSERAWVKPKSRRTLLHPFGGAYLPCIVLELTSVYVARWKGCSLLLMNRDERRRLVEGLERESDDMPEGFTKADIKAVLMEDGAIEVSEAFGKWIGKGELIYTEDKAGIVVTMSVNEVGP</sequence>
<comment type="caution">
    <text evidence="1">The sequence shown here is derived from an EMBL/GenBank/DDBJ whole genome shotgun (WGS) entry which is preliminary data.</text>
</comment>
<organism evidence="1 2">
    <name type="scientific">Candidatus Campbellbacteria bacterium CG10_big_fil_rev_8_21_14_0_10_35_52</name>
    <dbReference type="NCBI Taxonomy" id="1974527"/>
    <lineage>
        <taxon>Bacteria</taxon>
        <taxon>Candidatus Campbelliibacteriota</taxon>
    </lineage>
</organism>